<dbReference type="EMBL" id="JBDNCH010000002">
    <property type="protein sequence ID" value="MEN9060819.1"/>
    <property type="molecule type" value="Genomic_DNA"/>
</dbReference>
<dbReference type="InterPro" id="IPR013078">
    <property type="entry name" value="His_Pase_superF_clade-1"/>
</dbReference>
<reference evidence="2 3" key="1">
    <citation type="submission" date="2024-05" db="EMBL/GenBank/DDBJ databases">
        <title>Genome sequence of Ponticoccus litoralis KCCM 90028.</title>
        <authorList>
            <person name="Kim J.M."/>
            <person name="Lee J.K."/>
            <person name="Choi B.J."/>
            <person name="Bayburt H."/>
            <person name="Baek J.H."/>
            <person name="Jeon C.O."/>
        </authorList>
    </citation>
    <scope>NUCLEOTIDE SEQUENCE [LARGE SCALE GENOMIC DNA]</scope>
    <source>
        <strain evidence="2 3">KCCM 90028</strain>
    </source>
</reference>
<proteinExistence type="predicted"/>
<comment type="caution">
    <text evidence="2">The sequence shown here is derived from an EMBL/GenBank/DDBJ whole genome shotgun (WGS) entry which is preliminary data.</text>
</comment>
<gene>
    <name evidence="2" type="ORF">ABFB10_06970</name>
</gene>
<sequence>MALFATNELLLIRHAPADHGGRLCGRTDVPACLPEAGTTALRSLLAEVRQIRVSPALRCVQTARALWPGLAPIPDPRLWEQDFGTMDGRPVDSLPDLGPMSRETLARQAYPGGESFVQMAARVLPALADLPEGPVAVVAHAGTVRAALGHALGDIAAGLTFEVAPLSLTRLRRHAGGWSIVQTNRAGDEFCCRTFRRVAARPPRSGGAAGAGDAGLPGPGRARDPRARGGALALTGDPVLPEALVRALLQRIGRDAEGAWDLRASFPVGGGAGMSTAALVAIAREAGVPEGLAEACLAVEGATDPLMLPAPDAVLWAPRQARVLENVAPPPRAEVVGGFFGPPLRTDPADLAFPDVADLVAAWRGAPGLAEAAGIASESARRCTALRGPSDDPTEALAAAPGAPGHARAHTGSARALIFAPGAVPEGLFEPMAEAGLTGLCHFTTGGRG</sequence>
<dbReference type="Gene3D" id="3.40.50.1240">
    <property type="entry name" value="Phosphoglycerate mutase-like"/>
    <property type="match status" value="1"/>
</dbReference>
<organism evidence="2 3">
    <name type="scientific">Ponticoccus litoralis</name>
    <dbReference type="NCBI Taxonomy" id="422297"/>
    <lineage>
        <taxon>Bacteria</taxon>
        <taxon>Pseudomonadati</taxon>
        <taxon>Pseudomonadota</taxon>
        <taxon>Alphaproteobacteria</taxon>
        <taxon>Rhodobacterales</taxon>
        <taxon>Roseobacteraceae</taxon>
        <taxon>Ponticoccus</taxon>
    </lineage>
</organism>
<feature type="compositionally biased region" description="Low complexity" evidence="1">
    <location>
        <begin position="396"/>
        <end position="406"/>
    </location>
</feature>
<name>A0AAW9S7P0_9RHOB</name>
<dbReference type="SUPFAM" id="SSF53254">
    <property type="entry name" value="Phosphoglycerate mutase-like"/>
    <property type="match status" value="1"/>
</dbReference>
<keyword evidence="3" id="KW-1185">Reference proteome</keyword>
<dbReference type="CDD" id="cd07067">
    <property type="entry name" value="HP_PGM_like"/>
    <property type="match status" value="1"/>
</dbReference>
<feature type="compositionally biased region" description="Gly residues" evidence="1">
    <location>
        <begin position="207"/>
        <end position="218"/>
    </location>
</feature>
<accession>A0AAW9S7P0</accession>
<dbReference type="InterPro" id="IPR029033">
    <property type="entry name" value="His_PPase_superfam"/>
</dbReference>
<feature type="region of interest" description="Disordered" evidence="1">
    <location>
        <begin position="201"/>
        <end position="230"/>
    </location>
</feature>
<dbReference type="Pfam" id="PF00300">
    <property type="entry name" value="His_Phos_1"/>
    <property type="match status" value="1"/>
</dbReference>
<feature type="region of interest" description="Disordered" evidence="1">
    <location>
        <begin position="386"/>
        <end position="408"/>
    </location>
</feature>
<dbReference type="Proteomes" id="UP001428774">
    <property type="component" value="Unassembled WGS sequence"/>
</dbReference>
<protein>
    <submittedName>
        <fullName evidence="2">Histidine phosphatase family protein</fullName>
    </submittedName>
</protein>
<dbReference type="RefSeq" id="WP_347165959.1">
    <property type="nucleotide sequence ID" value="NZ_JBDNCH010000002.1"/>
</dbReference>
<evidence type="ECO:0000313" key="2">
    <source>
        <dbReference type="EMBL" id="MEN9060819.1"/>
    </source>
</evidence>
<dbReference type="AlphaFoldDB" id="A0AAW9S7P0"/>
<evidence type="ECO:0000256" key="1">
    <source>
        <dbReference type="SAM" id="MobiDB-lite"/>
    </source>
</evidence>
<evidence type="ECO:0000313" key="3">
    <source>
        <dbReference type="Proteomes" id="UP001428774"/>
    </source>
</evidence>